<keyword evidence="2" id="KW-1185">Reference proteome</keyword>
<dbReference type="PANTHER" id="PTHR31223:SF11">
    <property type="entry name" value="CYTOKININ RIBOSIDE 5'-MONOPHOSPHATE PHOSPHORIBOHYDROLASE LOG8-RELATED"/>
    <property type="match status" value="1"/>
</dbReference>
<comment type="caution">
    <text evidence="1">The sequence shown here is derived from an EMBL/GenBank/DDBJ whole genome shotgun (WGS) entry which is preliminary data.</text>
</comment>
<dbReference type="GO" id="GO:0005829">
    <property type="term" value="C:cytosol"/>
    <property type="evidence" value="ECO:0007669"/>
    <property type="project" value="TreeGrafter"/>
</dbReference>
<sequence>MAATSSKQFKNVYLFFGFLYGKYKEFVQAAIDLGQVLAGRKIHPIYRGGDLGVSNLVLEAVYPGGSQVLGIIQKILKPLGRLSGLPTEDNLVVLYMQERITEMLNQANAFLQL</sequence>
<protein>
    <submittedName>
        <fullName evidence="1">Uncharacterized protein</fullName>
    </submittedName>
</protein>
<dbReference type="GO" id="GO:0009691">
    <property type="term" value="P:cytokinin biosynthetic process"/>
    <property type="evidence" value="ECO:0007669"/>
    <property type="project" value="TreeGrafter"/>
</dbReference>
<dbReference type="GO" id="GO:0016799">
    <property type="term" value="F:hydrolase activity, hydrolyzing N-glycosyl compounds"/>
    <property type="evidence" value="ECO:0007669"/>
    <property type="project" value="TreeGrafter"/>
</dbReference>
<dbReference type="GO" id="GO:0005634">
    <property type="term" value="C:nucleus"/>
    <property type="evidence" value="ECO:0007669"/>
    <property type="project" value="TreeGrafter"/>
</dbReference>
<dbReference type="SUPFAM" id="SSF102405">
    <property type="entry name" value="MCP/YpsA-like"/>
    <property type="match status" value="1"/>
</dbReference>
<organism evidence="1 2">
    <name type="scientific">Citrus unshiu</name>
    <name type="common">Satsuma mandarin</name>
    <name type="synonym">Citrus nobilis var. unshiu</name>
    <dbReference type="NCBI Taxonomy" id="55188"/>
    <lineage>
        <taxon>Eukaryota</taxon>
        <taxon>Viridiplantae</taxon>
        <taxon>Streptophyta</taxon>
        <taxon>Embryophyta</taxon>
        <taxon>Tracheophyta</taxon>
        <taxon>Spermatophyta</taxon>
        <taxon>Magnoliopsida</taxon>
        <taxon>eudicotyledons</taxon>
        <taxon>Gunneridae</taxon>
        <taxon>Pentapetalae</taxon>
        <taxon>rosids</taxon>
        <taxon>malvids</taxon>
        <taxon>Sapindales</taxon>
        <taxon>Rutaceae</taxon>
        <taxon>Aurantioideae</taxon>
        <taxon>Citrus</taxon>
    </lineage>
</organism>
<dbReference type="AlphaFoldDB" id="A0A2H5QN68"/>
<dbReference type="STRING" id="55188.A0A2H5QN68"/>
<proteinExistence type="predicted"/>
<accession>A0A2H5QN68</accession>
<evidence type="ECO:0000313" key="1">
    <source>
        <dbReference type="EMBL" id="GAY66049.1"/>
    </source>
</evidence>
<dbReference type="EMBL" id="BDQV01000535">
    <property type="protein sequence ID" value="GAY66049.1"/>
    <property type="molecule type" value="Genomic_DNA"/>
</dbReference>
<dbReference type="PANTHER" id="PTHR31223">
    <property type="entry name" value="LOG FAMILY PROTEIN YJL055W"/>
    <property type="match status" value="1"/>
</dbReference>
<gene>
    <name evidence="1" type="ORF">CUMW_245640</name>
</gene>
<reference evidence="1 2" key="1">
    <citation type="journal article" date="2017" name="Front. Genet.">
        <title>Draft sequencing of the heterozygous diploid genome of Satsuma (Citrus unshiu Marc.) using a hybrid assembly approach.</title>
        <authorList>
            <person name="Shimizu T."/>
            <person name="Tanizawa Y."/>
            <person name="Mochizuki T."/>
            <person name="Nagasaki H."/>
            <person name="Yoshioka T."/>
            <person name="Toyoda A."/>
            <person name="Fujiyama A."/>
            <person name="Kaminuma E."/>
            <person name="Nakamura Y."/>
        </authorList>
    </citation>
    <scope>NUCLEOTIDE SEQUENCE [LARGE SCALE GENOMIC DNA]</scope>
    <source>
        <strain evidence="2">cv. Miyagawa wase</strain>
    </source>
</reference>
<name>A0A2H5QN68_CITUN</name>
<dbReference type="Proteomes" id="UP000236630">
    <property type="component" value="Unassembled WGS sequence"/>
</dbReference>
<evidence type="ECO:0000313" key="2">
    <source>
        <dbReference type="Proteomes" id="UP000236630"/>
    </source>
</evidence>
<dbReference type="Gene3D" id="3.40.50.450">
    <property type="match status" value="1"/>
</dbReference>